<reference evidence="1" key="1">
    <citation type="submission" date="2020-05" db="UniProtKB">
        <authorList>
            <consortium name="EnsemblMetazoa"/>
        </authorList>
    </citation>
    <scope>IDENTIFICATION</scope>
    <source>
        <strain evidence="1">Yale</strain>
    </source>
</reference>
<dbReference type="Proteomes" id="UP000092444">
    <property type="component" value="Unassembled WGS sequence"/>
</dbReference>
<proteinExistence type="predicted"/>
<organism evidence="1 2">
    <name type="scientific">Glossina morsitans morsitans</name>
    <name type="common">Savannah tsetse fly</name>
    <dbReference type="NCBI Taxonomy" id="37546"/>
    <lineage>
        <taxon>Eukaryota</taxon>
        <taxon>Metazoa</taxon>
        <taxon>Ecdysozoa</taxon>
        <taxon>Arthropoda</taxon>
        <taxon>Hexapoda</taxon>
        <taxon>Insecta</taxon>
        <taxon>Pterygota</taxon>
        <taxon>Neoptera</taxon>
        <taxon>Endopterygota</taxon>
        <taxon>Diptera</taxon>
        <taxon>Brachycera</taxon>
        <taxon>Muscomorpha</taxon>
        <taxon>Hippoboscoidea</taxon>
        <taxon>Glossinidae</taxon>
        <taxon>Glossina</taxon>
    </lineage>
</organism>
<name>A0A1B0GAN8_GLOMM</name>
<keyword evidence="2" id="KW-1185">Reference proteome</keyword>
<dbReference type="EnsemblMetazoa" id="GMOY010373-RA">
    <property type="protein sequence ID" value="GMOY010373-PA"/>
    <property type="gene ID" value="GMOY010373"/>
</dbReference>
<sequence length="114" mass="12594">MRCSASMRLRSCILRISSSCGKGGNDNIFSFINCMQDNLIDFFKLSSLEPCSQGKLNIRLLCTSMASAICPILPRNALASLKVRIDSPSYKLPIIFKYISISGVTFLRSCCISK</sequence>
<evidence type="ECO:0000313" key="2">
    <source>
        <dbReference type="Proteomes" id="UP000092444"/>
    </source>
</evidence>
<dbReference type="VEuPathDB" id="VectorBase:GMOY010373"/>
<accession>A0A1B0GAN8</accession>
<protein>
    <submittedName>
        <fullName evidence="1">Uncharacterized protein</fullName>
    </submittedName>
</protein>
<dbReference type="EMBL" id="CCAG010022197">
    <property type="status" value="NOT_ANNOTATED_CDS"/>
    <property type="molecule type" value="Genomic_DNA"/>
</dbReference>
<evidence type="ECO:0000313" key="1">
    <source>
        <dbReference type="EnsemblMetazoa" id="GMOY010373-PA"/>
    </source>
</evidence>
<dbReference type="AlphaFoldDB" id="A0A1B0GAN8"/>